<gene>
    <name evidence="2" type="ORF">N7532_005276</name>
</gene>
<protein>
    <submittedName>
        <fullName evidence="2">Uncharacterized protein</fullName>
    </submittedName>
</protein>
<evidence type="ECO:0000313" key="2">
    <source>
        <dbReference type="EMBL" id="KAJ5098275.1"/>
    </source>
</evidence>
<sequence length="147" mass="15758">MSHEAGTASPTATLPSLTLPAAPIDAVAGHSDGMGLSSPGGLPVIPARWPSLPSMPVSQPETVAQPEGNIPQVNMPQRNTPKKGSSKQSELSEAAKEFIAAHKSYDRSAKTFDEATEKIYLTLDEWRRAWEAHVADREASGNQKQEK</sequence>
<feature type="region of interest" description="Disordered" evidence="1">
    <location>
        <begin position="26"/>
        <end position="95"/>
    </location>
</feature>
<name>A0A9W9FDV9_9EURO</name>
<reference evidence="2" key="2">
    <citation type="journal article" date="2023" name="IMA Fungus">
        <title>Comparative genomic study of the Penicillium genus elucidates a diverse pangenome and 15 lateral gene transfer events.</title>
        <authorList>
            <person name="Petersen C."/>
            <person name="Sorensen T."/>
            <person name="Nielsen M.R."/>
            <person name="Sondergaard T.E."/>
            <person name="Sorensen J.L."/>
            <person name="Fitzpatrick D.A."/>
            <person name="Frisvad J.C."/>
            <person name="Nielsen K.L."/>
        </authorList>
    </citation>
    <scope>NUCLEOTIDE SEQUENCE</scope>
    <source>
        <strain evidence="2">IBT 30761</strain>
    </source>
</reference>
<dbReference type="Proteomes" id="UP001149074">
    <property type="component" value="Unassembled WGS sequence"/>
</dbReference>
<dbReference type="RefSeq" id="XP_056473929.1">
    <property type="nucleotide sequence ID" value="XM_056617770.1"/>
</dbReference>
<dbReference type="EMBL" id="JAPQKI010000005">
    <property type="protein sequence ID" value="KAJ5098275.1"/>
    <property type="molecule type" value="Genomic_DNA"/>
</dbReference>
<dbReference type="AlphaFoldDB" id="A0A9W9FDV9"/>
<comment type="caution">
    <text evidence="2">The sequence shown here is derived from an EMBL/GenBank/DDBJ whole genome shotgun (WGS) entry which is preliminary data.</text>
</comment>
<keyword evidence="3" id="KW-1185">Reference proteome</keyword>
<evidence type="ECO:0000313" key="3">
    <source>
        <dbReference type="Proteomes" id="UP001149074"/>
    </source>
</evidence>
<reference evidence="2" key="1">
    <citation type="submission" date="2022-11" db="EMBL/GenBank/DDBJ databases">
        <authorList>
            <person name="Petersen C."/>
        </authorList>
    </citation>
    <scope>NUCLEOTIDE SEQUENCE</scope>
    <source>
        <strain evidence="2">IBT 30761</strain>
    </source>
</reference>
<evidence type="ECO:0000256" key="1">
    <source>
        <dbReference type="SAM" id="MobiDB-lite"/>
    </source>
</evidence>
<dbReference type="GeneID" id="81356749"/>
<accession>A0A9W9FDV9</accession>
<proteinExistence type="predicted"/>
<organism evidence="2 3">
    <name type="scientific">Penicillium argentinense</name>
    <dbReference type="NCBI Taxonomy" id="1131581"/>
    <lineage>
        <taxon>Eukaryota</taxon>
        <taxon>Fungi</taxon>
        <taxon>Dikarya</taxon>
        <taxon>Ascomycota</taxon>
        <taxon>Pezizomycotina</taxon>
        <taxon>Eurotiomycetes</taxon>
        <taxon>Eurotiomycetidae</taxon>
        <taxon>Eurotiales</taxon>
        <taxon>Aspergillaceae</taxon>
        <taxon>Penicillium</taxon>
    </lineage>
</organism>